<dbReference type="Pfam" id="PF13181">
    <property type="entry name" value="TPR_8"/>
    <property type="match status" value="1"/>
</dbReference>
<dbReference type="InterPro" id="IPR056832">
    <property type="entry name" value="ARM_TT21_2nd"/>
</dbReference>
<feature type="repeat" description="TPR" evidence="4">
    <location>
        <begin position="109"/>
        <end position="142"/>
    </location>
</feature>
<dbReference type="InterPro" id="IPR056835">
    <property type="entry name" value="ARM_TT21_5th"/>
</dbReference>
<gene>
    <name evidence="10" type="ORF">LY90DRAFT_455602</name>
</gene>
<feature type="repeat" description="TPR" evidence="4">
    <location>
        <begin position="768"/>
        <end position="801"/>
    </location>
</feature>
<dbReference type="Pfam" id="PF25060">
    <property type="entry name" value="ARM_TT21_2nd"/>
    <property type="match status" value="1"/>
</dbReference>
<feature type="domain" description="Tetratricopeptide repeat protein 21A/21B C-terminal ARM" evidence="7">
    <location>
        <begin position="1125"/>
        <end position="1322"/>
    </location>
</feature>
<dbReference type="InterPro" id="IPR040364">
    <property type="entry name" value="TTC21A/TTC21B"/>
</dbReference>
<feature type="repeat" description="TPR" evidence="4">
    <location>
        <begin position="215"/>
        <end position="248"/>
    </location>
</feature>
<comment type="caution">
    <text evidence="10">The sequence shown here is derived from an EMBL/GenBank/DDBJ whole genome shotgun (WGS) entry which is preliminary data.</text>
</comment>
<dbReference type="InterPro" id="IPR056834">
    <property type="entry name" value="ARM_TT21_C"/>
</dbReference>
<dbReference type="Pfam" id="PF25063">
    <property type="entry name" value="ARM_TT21_C"/>
    <property type="match status" value="1"/>
</dbReference>
<evidence type="ECO:0000256" key="2">
    <source>
        <dbReference type="ARBA" id="ARBA00022737"/>
    </source>
</evidence>
<keyword evidence="3 4" id="KW-0802">TPR repeat</keyword>
<dbReference type="Pfam" id="PF25064">
    <property type="entry name" value="ARM_TT21_5th"/>
    <property type="match status" value="1"/>
</dbReference>
<dbReference type="InterPro" id="IPR011990">
    <property type="entry name" value="TPR-like_helical_dom_sf"/>
</dbReference>
<dbReference type="FunFam" id="1.25.40.10:FF:000377">
    <property type="entry name" value="Tetratricopeptide repeat domain 21B"/>
    <property type="match status" value="1"/>
</dbReference>
<dbReference type="GO" id="GO:0005929">
    <property type="term" value="C:cilium"/>
    <property type="evidence" value="ECO:0007669"/>
    <property type="project" value="GOC"/>
</dbReference>
<proteinExistence type="inferred from homology"/>
<comment type="similarity">
    <text evidence="1">Belongs to the TTC21 family.</text>
</comment>
<dbReference type="Gene3D" id="1.25.40.10">
    <property type="entry name" value="Tetratricopeptide repeat domain"/>
    <property type="match status" value="9"/>
</dbReference>
<dbReference type="PROSITE" id="PS50005">
    <property type="entry name" value="TPR"/>
    <property type="match status" value="4"/>
</dbReference>
<dbReference type="GO" id="GO:0030991">
    <property type="term" value="C:intraciliary transport particle A"/>
    <property type="evidence" value="ECO:0007669"/>
    <property type="project" value="TreeGrafter"/>
</dbReference>
<dbReference type="Proteomes" id="UP000193920">
    <property type="component" value="Unassembled WGS sequence"/>
</dbReference>
<evidence type="ECO:0000256" key="3">
    <source>
        <dbReference type="ARBA" id="ARBA00022803"/>
    </source>
</evidence>
<evidence type="ECO:0000259" key="5">
    <source>
        <dbReference type="Pfam" id="PF25060"/>
    </source>
</evidence>
<dbReference type="EMBL" id="MCOG01000079">
    <property type="protein sequence ID" value="ORY55216.1"/>
    <property type="molecule type" value="Genomic_DNA"/>
</dbReference>
<dbReference type="STRING" id="1754190.A0A1Y2D7W5"/>
<dbReference type="Pfam" id="PF25062">
    <property type="entry name" value="ARM_TT21_N"/>
    <property type="match status" value="1"/>
</dbReference>
<organism evidence="10 11">
    <name type="scientific">Neocallimastix californiae</name>
    <dbReference type="NCBI Taxonomy" id="1754190"/>
    <lineage>
        <taxon>Eukaryota</taxon>
        <taxon>Fungi</taxon>
        <taxon>Fungi incertae sedis</taxon>
        <taxon>Chytridiomycota</taxon>
        <taxon>Chytridiomycota incertae sedis</taxon>
        <taxon>Neocallimastigomycetes</taxon>
        <taxon>Neocallimastigales</taxon>
        <taxon>Neocallimastigaceae</taxon>
        <taxon>Neocallimastix</taxon>
    </lineage>
</organism>
<dbReference type="PANTHER" id="PTHR14699">
    <property type="entry name" value="STI2 PROTEIN-RELATED"/>
    <property type="match status" value="1"/>
</dbReference>
<feature type="domain" description="Tetratricopeptide repeat protein 21A/21B second ARM" evidence="5">
    <location>
        <begin position="272"/>
        <end position="543"/>
    </location>
</feature>
<evidence type="ECO:0000259" key="7">
    <source>
        <dbReference type="Pfam" id="PF25063"/>
    </source>
</evidence>
<feature type="domain" description="Tetratricopeptide repeat protein 21A/21B fifth ARM repeats" evidence="8">
    <location>
        <begin position="967"/>
        <end position="1084"/>
    </location>
</feature>
<protein>
    <submittedName>
        <fullName evidence="10">TPR-like protein</fullName>
    </submittedName>
</protein>
<feature type="repeat" description="TPR" evidence="4">
    <location>
        <begin position="734"/>
        <end position="767"/>
    </location>
</feature>
<evidence type="ECO:0000259" key="9">
    <source>
        <dbReference type="Pfam" id="PF25068"/>
    </source>
</evidence>
<evidence type="ECO:0000256" key="4">
    <source>
        <dbReference type="PROSITE-ProRule" id="PRU00339"/>
    </source>
</evidence>
<dbReference type="SMART" id="SM00028">
    <property type="entry name" value="TPR"/>
    <property type="match status" value="16"/>
</dbReference>
<dbReference type="InterPro" id="IPR056836">
    <property type="entry name" value="ARM_TT21_4th"/>
</dbReference>
<dbReference type="SUPFAM" id="SSF48452">
    <property type="entry name" value="TPR-like"/>
    <property type="match status" value="5"/>
</dbReference>
<dbReference type="InterPro" id="IPR019734">
    <property type="entry name" value="TPR_rpt"/>
</dbReference>
<evidence type="ECO:0000313" key="10">
    <source>
        <dbReference type="EMBL" id="ORY55216.1"/>
    </source>
</evidence>
<dbReference type="InterPro" id="IPR056833">
    <property type="entry name" value="ARM_TT21_N"/>
</dbReference>
<dbReference type="GO" id="GO:0035721">
    <property type="term" value="P:intraciliary retrograde transport"/>
    <property type="evidence" value="ECO:0007669"/>
    <property type="project" value="TreeGrafter"/>
</dbReference>
<dbReference type="FunFam" id="1.25.40.10:FF:000197">
    <property type="entry name" value="Tetratricopeptide repeat domain 21B"/>
    <property type="match status" value="1"/>
</dbReference>
<keyword evidence="2" id="KW-0677">Repeat</keyword>
<sequence length="1331" mass="154440">MSNEDLCQIHYYTSKKLYHTLFLYCSTILKKKIADPILLFWRAFALIKENRISEAIEELQQLQEKRELILACPLALIYAHERCKIIDREAIEEMQAKFTIAANLQTIVDRAYLQAALFYYHTGDMNEATANIKRALSINPNCNFAMVLLGYIELNSNQEHIRKNSGSRFDSILDKNPKNIEALMGRLTYLRTNHIQYNIALDTSSELIVYYPSFLPAYIERSYLYIELSQWDQANKSARVCLDIDPNNLDSYYTIALTHLCKNGNYNDAVSVLVKLFELIKTIEPNNAELAYNYARPIIRISGRKRNVLKVCEEYINFSMEREPENNMYKVEKAYIEQLKYNYQEALNIYKNVLSNDSQNIQAVKGFIRCLIMVGNYNEAEEHLEFLIELQSSLKKSVEIHYYYSLLVWLKYHNMAKRINFLNEAVDILLEISKCSPLRTMELNIKLNPELMLEIVESYFEHCPTEPKREGEMINPIIKKINELLNIICKMIPGSIDALYYMAKVNYLVGDNEMAKQLASECLNIEPGFIDAHLLMAQIYIEAKSSYMAMQSLDKCLSYNFKVRQNPLYYLLKAKCEKADDQIEESLKTLNEIMNLPSFKNDTIPNEDKMNDNDDSVGITRKLSLRERISIYLELIDTHCKLHNLHEAAKIMQEAINMFKGTEEEDQLSIANANLCLERNEIPKAIELLSKITPGKYYYIEAKCKLADIYLKYKNDKKAYALCYQEIFENNPTTEVKVLLADAYMNIQEPEKAIKIYEAAFDANPEENSLALKIGQALVKTHNYNKAIDYYEAALELNSTISISLKYELAELYMKLSKFDDSEKLIKSALSSQYNDEPAILSEMVKLYQLLSKIYKKEDKIKDSINALLKAREFQLRVIAKEPIITQQADTSPNQKLLSSICKDIADLYVDDNNFDRALLFYNEAIERCSTNDKAILALARLYMKENDLLQAQTQCSLLLRLELAIDEATMLLADIMLRKNSYASAIFHYKYLLEKNPTHYVAFAKLLHMMRRCGKLDEADSFFEMIGNKISSKVEMDAGWHYCKGLFHRYTYNPNEALKEFGFARKDVEWGEKALYNMIEIFLNPDEDTIGGEALENKNSSSDDRGTNTDLMVFYSADKIIKALPHPDSEKAQIYYAHALLATKQKKQIEEGLNIFMEMLKEKKEYVPALYGLATAYMLLKQPPRARNQLKRVTKLEWSEEFCNEFEKSWLLLADIYIKGGKFDLATDLLKKVLSYNKSCFRAWEYMGFIMEKEASYVDAAYHYENAWKLVRESNPAIGFKLAFNYMKANKFVDAVNVCNKVLKVWPEYPKIQKEILEHARYSLKIPIQK</sequence>
<keyword evidence="11" id="KW-1185">Reference proteome</keyword>
<dbReference type="Pfam" id="PF25068">
    <property type="entry name" value="ARM_TT21_4th"/>
    <property type="match status" value="1"/>
</dbReference>
<reference evidence="10 11" key="1">
    <citation type="submission" date="2016-08" db="EMBL/GenBank/DDBJ databases">
        <title>A Parts List for Fungal Cellulosomes Revealed by Comparative Genomics.</title>
        <authorList>
            <consortium name="DOE Joint Genome Institute"/>
            <person name="Haitjema C.H."/>
            <person name="Gilmore S.P."/>
            <person name="Henske J.K."/>
            <person name="Solomon K.V."/>
            <person name="De Groot R."/>
            <person name="Kuo A."/>
            <person name="Mondo S.J."/>
            <person name="Salamov A.A."/>
            <person name="Labutti K."/>
            <person name="Zhao Z."/>
            <person name="Chiniquy J."/>
            <person name="Barry K."/>
            <person name="Brewer H.M."/>
            <person name="Purvine S.O."/>
            <person name="Wright A.T."/>
            <person name="Boxma B."/>
            <person name="Van Alen T."/>
            <person name="Hackstein J.H."/>
            <person name="Baker S.E."/>
            <person name="Grigoriev I.V."/>
            <person name="O'Malley M.A."/>
        </authorList>
    </citation>
    <scope>NUCLEOTIDE SEQUENCE [LARGE SCALE GENOMIC DNA]</scope>
    <source>
        <strain evidence="10 11">G1</strain>
    </source>
</reference>
<feature type="domain" description="Tetratricopeptide repeat protein 21A/21B fourth ARM" evidence="9">
    <location>
        <begin position="770"/>
        <end position="926"/>
    </location>
</feature>
<evidence type="ECO:0000313" key="11">
    <source>
        <dbReference type="Proteomes" id="UP000193920"/>
    </source>
</evidence>
<evidence type="ECO:0000259" key="8">
    <source>
        <dbReference type="Pfam" id="PF25064"/>
    </source>
</evidence>
<evidence type="ECO:0000256" key="1">
    <source>
        <dbReference type="ARBA" id="ARBA00010935"/>
    </source>
</evidence>
<dbReference type="PANTHER" id="PTHR14699:SF0">
    <property type="entry name" value="TETRATRICOPEPTIDE REPEAT PROTEIN 21 HOMOLOG"/>
    <property type="match status" value="1"/>
</dbReference>
<feature type="domain" description="Tetratricopeptide repeat protein 21A/21B N-terminal ARM repeat" evidence="6">
    <location>
        <begin position="9"/>
        <end position="234"/>
    </location>
</feature>
<dbReference type="OrthoDB" id="10259630at2759"/>
<name>A0A1Y2D7W5_9FUNG</name>
<accession>A0A1Y2D7W5</accession>
<dbReference type="GO" id="GO:0061512">
    <property type="term" value="P:protein localization to cilium"/>
    <property type="evidence" value="ECO:0007669"/>
    <property type="project" value="TreeGrafter"/>
</dbReference>
<dbReference type="Pfam" id="PF25058">
    <property type="entry name" value="ARM_TT21"/>
    <property type="match status" value="1"/>
</dbReference>
<evidence type="ECO:0000259" key="6">
    <source>
        <dbReference type="Pfam" id="PF25062"/>
    </source>
</evidence>